<organism evidence="10 11">
    <name type="scientific">Baia soyae</name>
    <dbReference type="NCBI Taxonomy" id="1544746"/>
    <lineage>
        <taxon>Bacteria</taxon>
        <taxon>Bacillati</taxon>
        <taxon>Bacillota</taxon>
        <taxon>Bacilli</taxon>
        <taxon>Bacillales</taxon>
        <taxon>Thermoactinomycetaceae</taxon>
        <taxon>Baia</taxon>
    </lineage>
</organism>
<dbReference type="InterPro" id="IPR018225">
    <property type="entry name" value="Transaldolase_AS"/>
</dbReference>
<dbReference type="GO" id="GO:0005737">
    <property type="term" value="C:cytoplasm"/>
    <property type="evidence" value="ECO:0007669"/>
    <property type="project" value="UniProtKB-SubCell"/>
</dbReference>
<dbReference type="Pfam" id="PF00923">
    <property type="entry name" value="TAL_FSA"/>
    <property type="match status" value="1"/>
</dbReference>
<comment type="function">
    <text evidence="9">Transaldolase is important for the balance of metabolites in the pentose-phosphate pathway.</text>
</comment>
<dbReference type="OrthoDB" id="9807051at2"/>
<dbReference type="Proteomes" id="UP000294746">
    <property type="component" value="Unassembled WGS sequence"/>
</dbReference>
<keyword evidence="11" id="KW-1185">Reference proteome</keyword>
<dbReference type="Gene3D" id="3.20.20.70">
    <property type="entry name" value="Aldolase class I"/>
    <property type="match status" value="1"/>
</dbReference>
<gene>
    <name evidence="9" type="primary">tal</name>
    <name evidence="10" type="ORF">EDD57_10857</name>
</gene>
<dbReference type="InterPro" id="IPR004731">
    <property type="entry name" value="Transaldolase_3B/F6P_aldolase"/>
</dbReference>
<feature type="active site" description="Schiff-base intermediate with substrate" evidence="9">
    <location>
        <position position="83"/>
    </location>
</feature>
<keyword evidence="5 9" id="KW-0808">Transferase</keyword>
<dbReference type="RefSeq" id="WP_131848263.1">
    <property type="nucleotide sequence ID" value="NZ_SLXV01000008.1"/>
</dbReference>
<keyword evidence="7 9" id="KW-0704">Schiff base</keyword>
<evidence type="ECO:0000313" key="10">
    <source>
        <dbReference type="EMBL" id="TCP69488.1"/>
    </source>
</evidence>
<dbReference type="GO" id="GO:0006098">
    <property type="term" value="P:pentose-phosphate shunt"/>
    <property type="evidence" value="ECO:0007669"/>
    <property type="project" value="UniProtKB-UniRule"/>
</dbReference>
<sequence length="215" mass="23235">MKFFLDTAVVEEIREVHSLGLLSGVTTNPSLIASSGRVFEEVLAEITSFVEGPVSGEVMSPNHEGMIEEGERLAKIAPNLNVKLPMTLEGLKAVSHFAKKGIQTNVTLIFSANQALMAARAGATFVSPFLGRLDDISYDGVELIQQIRDIFDTHGLDTQIIAASVRHPIHVTQAALAGADIATLPYKILTQMVNHPLTTQGIAKFEADWKNAKSN</sequence>
<comment type="pathway">
    <text evidence="2 9">Carbohydrate degradation; pentose phosphate pathway; D-glyceraldehyde 3-phosphate and beta-D-fructose 6-phosphate from D-ribose 5-phosphate and D-xylulose 5-phosphate (non-oxidative stage): step 2/3.</text>
</comment>
<comment type="similarity">
    <text evidence="3 9">Belongs to the transaldolase family. Type 3B subfamily.</text>
</comment>
<dbReference type="SUPFAM" id="SSF51569">
    <property type="entry name" value="Aldolase"/>
    <property type="match status" value="1"/>
</dbReference>
<dbReference type="HAMAP" id="MF_00494">
    <property type="entry name" value="Transaldolase_3b"/>
    <property type="match status" value="1"/>
</dbReference>
<name>A0A4R2RY21_9BACL</name>
<evidence type="ECO:0000256" key="7">
    <source>
        <dbReference type="ARBA" id="ARBA00023270"/>
    </source>
</evidence>
<dbReference type="CDD" id="cd00956">
    <property type="entry name" value="Transaldolase_FSA"/>
    <property type="match status" value="1"/>
</dbReference>
<evidence type="ECO:0000256" key="4">
    <source>
        <dbReference type="ARBA" id="ARBA00022490"/>
    </source>
</evidence>
<dbReference type="AlphaFoldDB" id="A0A4R2RY21"/>
<comment type="catalytic activity">
    <reaction evidence="8 9">
        <text>D-sedoheptulose 7-phosphate + D-glyceraldehyde 3-phosphate = D-erythrose 4-phosphate + beta-D-fructose 6-phosphate</text>
        <dbReference type="Rhea" id="RHEA:17053"/>
        <dbReference type="ChEBI" id="CHEBI:16897"/>
        <dbReference type="ChEBI" id="CHEBI:57483"/>
        <dbReference type="ChEBI" id="CHEBI:57634"/>
        <dbReference type="ChEBI" id="CHEBI:59776"/>
        <dbReference type="EC" id="2.2.1.2"/>
    </reaction>
</comment>
<dbReference type="PANTHER" id="PTHR10683:SF36">
    <property type="entry name" value="TRANSALDOLASE"/>
    <property type="match status" value="1"/>
</dbReference>
<dbReference type="InterPro" id="IPR022999">
    <property type="entry name" value="Transaldolase_3B"/>
</dbReference>
<proteinExistence type="inferred from homology"/>
<comment type="caution">
    <text evidence="10">The sequence shown here is derived from an EMBL/GenBank/DDBJ whole genome shotgun (WGS) entry which is preliminary data.</text>
</comment>
<dbReference type="InterPro" id="IPR033919">
    <property type="entry name" value="TSA/FSA_arc/bac"/>
</dbReference>
<dbReference type="PROSITE" id="PS01054">
    <property type="entry name" value="TRANSALDOLASE_1"/>
    <property type="match status" value="1"/>
</dbReference>
<dbReference type="GO" id="GO:0005975">
    <property type="term" value="P:carbohydrate metabolic process"/>
    <property type="evidence" value="ECO:0007669"/>
    <property type="project" value="InterPro"/>
</dbReference>
<evidence type="ECO:0000256" key="9">
    <source>
        <dbReference type="HAMAP-Rule" id="MF_00494"/>
    </source>
</evidence>
<dbReference type="InterPro" id="IPR013785">
    <property type="entry name" value="Aldolase_TIM"/>
</dbReference>
<evidence type="ECO:0000256" key="3">
    <source>
        <dbReference type="ARBA" id="ARBA00005740"/>
    </source>
</evidence>
<reference evidence="10 11" key="1">
    <citation type="submission" date="2019-03" db="EMBL/GenBank/DDBJ databases">
        <title>Genomic Encyclopedia of Type Strains, Phase IV (KMG-IV): sequencing the most valuable type-strain genomes for metagenomic binning, comparative biology and taxonomic classification.</title>
        <authorList>
            <person name="Goeker M."/>
        </authorList>
    </citation>
    <scope>NUCLEOTIDE SEQUENCE [LARGE SCALE GENOMIC DNA]</scope>
    <source>
        <strain evidence="10 11">DSM 46831</strain>
    </source>
</reference>
<protein>
    <recommendedName>
        <fullName evidence="9">Probable transaldolase</fullName>
        <ecNumber evidence="9">2.2.1.2</ecNumber>
    </recommendedName>
</protein>
<keyword evidence="4 9" id="KW-0963">Cytoplasm</keyword>
<dbReference type="NCBIfam" id="TIGR00875">
    <property type="entry name" value="fsa_talC_mipB"/>
    <property type="match status" value="1"/>
</dbReference>
<keyword evidence="6 9" id="KW-0570">Pentose shunt</keyword>
<dbReference type="UniPathway" id="UPA00115">
    <property type="reaction ID" value="UER00414"/>
</dbReference>
<evidence type="ECO:0000256" key="2">
    <source>
        <dbReference type="ARBA" id="ARBA00004857"/>
    </source>
</evidence>
<accession>A0A4R2RY21</accession>
<evidence type="ECO:0000256" key="8">
    <source>
        <dbReference type="ARBA" id="ARBA00048810"/>
    </source>
</evidence>
<dbReference type="PANTHER" id="PTHR10683">
    <property type="entry name" value="TRANSALDOLASE"/>
    <property type="match status" value="1"/>
</dbReference>
<evidence type="ECO:0000256" key="6">
    <source>
        <dbReference type="ARBA" id="ARBA00023126"/>
    </source>
</evidence>
<dbReference type="InterPro" id="IPR001585">
    <property type="entry name" value="TAL/FSA"/>
</dbReference>
<evidence type="ECO:0000313" key="11">
    <source>
        <dbReference type="Proteomes" id="UP000294746"/>
    </source>
</evidence>
<dbReference type="EMBL" id="SLXV01000008">
    <property type="protein sequence ID" value="TCP69488.1"/>
    <property type="molecule type" value="Genomic_DNA"/>
</dbReference>
<comment type="subcellular location">
    <subcellularLocation>
        <location evidence="1 9">Cytoplasm</location>
    </subcellularLocation>
</comment>
<dbReference type="GO" id="GO:0004801">
    <property type="term" value="F:transaldolase activity"/>
    <property type="evidence" value="ECO:0007669"/>
    <property type="project" value="UniProtKB-UniRule"/>
</dbReference>
<dbReference type="FunFam" id="3.20.20.70:FF:000018">
    <property type="entry name" value="Probable transaldolase"/>
    <property type="match status" value="1"/>
</dbReference>
<dbReference type="EC" id="2.2.1.2" evidence="9"/>
<dbReference type="PROSITE" id="PS00958">
    <property type="entry name" value="TRANSALDOLASE_2"/>
    <property type="match status" value="1"/>
</dbReference>
<evidence type="ECO:0000256" key="5">
    <source>
        <dbReference type="ARBA" id="ARBA00022679"/>
    </source>
</evidence>
<dbReference type="GO" id="GO:0016832">
    <property type="term" value="F:aldehyde-lyase activity"/>
    <property type="evidence" value="ECO:0007669"/>
    <property type="project" value="InterPro"/>
</dbReference>
<evidence type="ECO:0000256" key="1">
    <source>
        <dbReference type="ARBA" id="ARBA00004496"/>
    </source>
</evidence>